<keyword evidence="2" id="KW-0597">Phosphoprotein</keyword>
<dbReference type="CDD" id="cd00156">
    <property type="entry name" value="REC"/>
    <property type="match status" value="1"/>
</dbReference>
<protein>
    <submittedName>
        <fullName evidence="4">Response regulator receiver domain-containing protein</fullName>
    </submittedName>
</protein>
<name>A0A660KYL5_9ACTN</name>
<dbReference type="InterPro" id="IPR039420">
    <property type="entry name" value="WalR-like"/>
</dbReference>
<feature type="domain" description="Response regulatory" evidence="3">
    <location>
        <begin position="6"/>
        <end position="121"/>
    </location>
</feature>
<accession>A0A660KYL5</accession>
<organism evidence="4 5">
    <name type="scientific">Solirubrobacter pauli</name>
    <dbReference type="NCBI Taxonomy" id="166793"/>
    <lineage>
        <taxon>Bacteria</taxon>
        <taxon>Bacillati</taxon>
        <taxon>Actinomycetota</taxon>
        <taxon>Thermoleophilia</taxon>
        <taxon>Solirubrobacterales</taxon>
        <taxon>Solirubrobacteraceae</taxon>
        <taxon>Solirubrobacter</taxon>
    </lineage>
</organism>
<proteinExistence type="predicted"/>
<dbReference type="SUPFAM" id="SSF52172">
    <property type="entry name" value="CheY-like"/>
    <property type="match status" value="1"/>
</dbReference>
<evidence type="ECO:0000313" key="5">
    <source>
        <dbReference type="Proteomes" id="UP000278962"/>
    </source>
</evidence>
<dbReference type="GO" id="GO:0003677">
    <property type="term" value="F:DNA binding"/>
    <property type="evidence" value="ECO:0007669"/>
    <property type="project" value="UniProtKB-KW"/>
</dbReference>
<evidence type="ECO:0000259" key="3">
    <source>
        <dbReference type="PROSITE" id="PS50110"/>
    </source>
</evidence>
<dbReference type="SMART" id="SM00448">
    <property type="entry name" value="REC"/>
    <property type="match status" value="1"/>
</dbReference>
<reference evidence="4 5" key="1">
    <citation type="submission" date="2018-10" db="EMBL/GenBank/DDBJ databases">
        <title>Genomic Encyclopedia of Archaeal and Bacterial Type Strains, Phase II (KMG-II): from individual species to whole genera.</title>
        <authorList>
            <person name="Goeker M."/>
        </authorList>
    </citation>
    <scope>NUCLEOTIDE SEQUENCE [LARGE SCALE GENOMIC DNA]</scope>
    <source>
        <strain evidence="4 5">DSM 14954</strain>
    </source>
</reference>
<dbReference type="Pfam" id="PF00072">
    <property type="entry name" value="Response_reg"/>
    <property type="match status" value="1"/>
</dbReference>
<keyword evidence="1" id="KW-0238">DNA-binding</keyword>
<dbReference type="Gene3D" id="3.40.50.2300">
    <property type="match status" value="1"/>
</dbReference>
<evidence type="ECO:0000256" key="1">
    <source>
        <dbReference type="ARBA" id="ARBA00023125"/>
    </source>
</evidence>
<dbReference type="AlphaFoldDB" id="A0A660KYL5"/>
<dbReference type="Proteomes" id="UP000278962">
    <property type="component" value="Unassembled WGS sequence"/>
</dbReference>
<evidence type="ECO:0000256" key="2">
    <source>
        <dbReference type="PROSITE-ProRule" id="PRU00169"/>
    </source>
</evidence>
<feature type="modified residue" description="4-aspartylphosphate" evidence="2">
    <location>
        <position position="56"/>
    </location>
</feature>
<dbReference type="OrthoDB" id="7187989at2"/>
<dbReference type="PANTHER" id="PTHR43214">
    <property type="entry name" value="TWO-COMPONENT RESPONSE REGULATOR"/>
    <property type="match status" value="1"/>
</dbReference>
<dbReference type="InterPro" id="IPR011006">
    <property type="entry name" value="CheY-like_superfamily"/>
</dbReference>
<dbReference type="GO" id="GO:0000160">
    <property type="term" value="P:phosphorelay signal transduction system"/>
    <property type="evidence" value="ECO:0007669"/>
    <property type="project" value="InterPro"/>
</dbReference>
<sequence>MRMSVRVLLIDDDARFRSLARAVLDASGLDVIGEAGTAADGAVFAAQLEPDAILLDCGLPDGDGVMLAGQLSALPCSPRVLLTSSDPDATTAEDAVRHGACGFVRKHDLPGEGTDLLAGLA</sequence>
<dbReference type="EMBL" id="RBIL01000002">
    <property type="protein sequence ID" value="RKQ86797.1"/>
    <property type="molecule type" value="Genomic_DNA"/>
</dbReference>
<dbReference type="InterPro" id="IPR001789">
    <property type="entry name" value="Sig_transdc_resp-reg_receiver"/>
</dbReference>
<dbReference type="PROSITE" id="PS50110">
    <property type="entry name" value="RESPONSE_REGULATORY"/>
    <property type="match status" value="1"/>
</dbReference>
<comment type="caution">
    <text evidence="4">The sequence shown here is derived from an EMBL/GenBank/DDBJ whole genome shotgun (WGS) entry which is preliminary data.</text>
</comment>
<keyword evidence="5" id="KW-1185">Reference proteome</keyword>
<gene>
    <name evidence="4" type="ORF">C8N24_4812</name>
</gene>
<dbReference type="PANTHER" id="PTHR43214:SF43">
    <property type="entry name" value="TWO-COMPONENT RESPONSE REGULATOR"/>
    <property type="match status" value="1"/>
</dbReference>
<evidence type="ECO:0000313" key="4">
    <source>
        <dbReference type="EMBL" id="RKQ86797.1"/>
    </source>
</evidence>